<organism evidence="1 2">
    <name type="scientific">Halococcus hamelinensis 100A6</name>
    <dbReference type="NCBI Taxonomy" id="1132509"/>
    <lineage>
        <taxon>Archaea</taxon>
        <taxon>Methanobacteriati</taxon>
        <taxon>Methanobacteriota</taxon>
        <taxon>Stenosarchaea group</taxon>
        <taxon>Halobacteria</taxon>
        <taxon>Halobacteriales</taxon>
        <taxon>Halococcaceae</taxon>
        <taxon>Halococcus</taxon>
    </lineage>
</organism>
<proteinExistence type="predicted"/>
<gene>
    <name evidence="1" type="ORF">C447_12215</name>
</gene>
<reference evidence="1 2" key="1">
    <citation type="journal article" date="2014" name="PLoS Genet.">
        <title>Phylogenetically driven sequencing of extremely halophilic archaea reveals strategies for static and dynamic osmo-response.</title>
        <authorList>
            <person name="Becker E.A."/>
            <person name="Seitzer P.M."/>
            <person name="Tritt A."/>
            <person name="Larsen D."/>
            <person name="Krusor M."/>
            <person name="Yao A.I."/>
            <person name="Wu D."/>
            <person name="Madern D."/>
            <person name="Eisen J.A."/>
            <person name="Darling A.E."/>
            <person name="Facciotti M.T."/>
        </authorList>
    </citation>
    <scope>NUCLEOTIDE SEQUENCE [LARGE SCALE GENOMIC DNA]</scope>
    <source>
        <strain evidence="1 2">100A6</strain>
    </source>
</reference>
<sequence>MKASKINRHQQGLLPVFREMILDHYLTCIIERTESSISVYLVLTLLTLDIYLPHTLCWRYTRITVLRGQFVQNLRERCNRCGSYWVLSNRIPIHSTEVYELAREVFVTLSAFVISERYPDRKSLNPFKVIIEAR</sequence>
<dbReference type="Proteomes" id="UP000011566">
    <property type="component" value="Unassembled WGS sequence"/>
</dbReference>
<protein>
    <submittedName>
        <fullName evidence="1">Uncharacterized protein</fullName>
    </submittedName>
</protein>
<evidence type="ECO:0000313" key="2">
    <source>
        <dbReference type="Proteomes" id="UP000011566"/>
    </source>
</evidence>
<name>M0LVX6_9EURY</name>
<evidence type="ECO:0000313" key="1">
    <source>
        <dbReference type="EMBL" id="EMA37737.1"/>
    </source>
</evidence>
<dbReference type="PATRIC" id="fig|1132509.6.peg.2796"/>
<dbReference type="EMBL" id="AOMB01000033">
    <property type="protein sequence ID" value="EMA37737.1"/>
    <property type="molecule type" value="Genomic_DNA"/>
</dbReference>
<comment type="caution">
    <text evidence="1">The sequence shown here is derived from an EMBL/GenBank/DDBJ whole genome shotgun (WGS) entry which is preliminary data.</text>
</comment>
<accession>M0LVX6</accession>
<dbReference type="AlphaFoldDB" id="M0LVX6"/>
<keyword evidence="2" id="KW-1185">Reference proteome</keyword>